<organism evidence="2 3">
    <name type="scientific">Listeria grayi</name>
    <name type="common">Listeria murrayi</name>
    <dbReference type="NCBI Taxonomy" id="1641"/>
    <lineage>
        <taxon>Bacteria</taxon>
        <taxon>Bacillati</taxon>
        <taxon>Bacillota</taxon>
        <taxon>Bacilli</taxon>
        <taxon>Bacillales</taxon>
        <taxon>Listeriaceae</taxon>
        <taxon>Listeria</taxon>
    </lineage>
</organism>
<dbReference type="Gene3D" id="3.40.30.10">
    <property type="entry name" value="Glutaredoxin"/>
    <property type="match status" value="1"/>
</dbReference>
<dbReference type="GO" id="GO:0016853">
    <property type="term" value="F:isomerase activity"/>
    <property type="evidence" value="ECO:0007669"/>
    <property type="project" value="UniProtKB-KW"/>
</dbReference>
<dbReference type="Proteomes" id="UP000254879">
    <property type="component" value="Unassembled WGS sequence"/>
</dbReference>
<dbReference type="InterPro" id="IPR012336">
    <property type="entry name" value="Thioredoxin-like_fold"/>
</dbReference>
<proteinExistence type="predicted"/>
<dbReference type="SUPFAM" id="SSF52833">
    <property type="entry name" value="Thioredoxin-like"/>
    <property type="match status" value="1"/>
</dbReference>
<sequence length="179" mass="20555">MDISQIKANEVDAKTGIHIGREDAPVKVISFVNLRCPFCRQWQDKSREVIAEFIEEGKIELIVKPFDKEKESLQRGNVTHRYLDYENPKIALQQIEEIYNTQDDWGSLPLDEVGGYMEQTLGYTEKNNQSAAEKIVEEANRANIVFVPTVIVGEYIFDEHIEPKELANLLDKEVEKSKA</sequence>
<evidence type="ECO:0000313" key="3">
    <source>
        <dbReference type="Proteomes" id="UP000254879"/>
    </source>
</evidence>
<evidence type="ECO:0000259" key="1">
    <source>
        <dbReference type="Pfam" id="PF13462"/>
    </source>
</evidence>
<feature type="domain" description="Thioredoxin-like fold" evidence="1">
    <location>
        <begin position="13"/>
        <end position="172"/>
    </location>
</feature>
<gene>
    <name evidence="2" type="ORF">NCTC10815_01005</name>
</gene>
<accession>A0A378MD04</accession>
<dbReference type="Gene3D" id="1.10.1200.90">
    <property type="entry name" value="DsbA-like domain"/>
    <property type="match status" value="1"/>
</dbReference>
<dbReference type="RefSeq" id="WP_003755078.1">
    <property type="nucleotide sequence ID" value="NZ_CABKNG010000001.1"/>
</dbReference>
<name>A0A378MD04_LISGR</name>
<dbReference type="EMBL" id="UGPG01000001">
    <property type="protein sequence ID" value="STY43704.1"/>
    <property type="molecule type" value="Genomic_DNA"/>
</dbReference>
<dbReference type="Pfam" id="PF13462">
    <property type="entry name" value="Thioredoxin_4"/>
    <property type="match status" value="1"/>
</dbReference>
<dbReference type="AlphaFoldDB" id="A0A378MD04"/>
<keyword evidence="2" id="KW-0413">Isomerase</keyword>
<reference evidence="2 3" key="1">
    <citation type="submission" date="2018-06" db="EMBL/GenBank/DDBJ databases">
        <authorList>
            <consortium name="Pathogen Informatics"/>
            <person name="Doyle S."/>
        </authorList>
    </citation>
    <scope>NUCLEOTIDE SEQUENCE [LARGE SCALE GENOMIC DNA]</scope>
    <source>
        <strain evidence="3">NCTC 10815</strain>
    </source>
</reference>
<dbReference type="OrthoDB" id="117402at2"/>
<evidence type="ECO:0000313" key="2">
    <source>
        <dbReference type="EMBL" id="STY43704.1"/>
    </source>
</evidence>
<dbReference type="InterPro" id="IPR036249">
    <property type="entry name" value="Thioredoxin-like_sf"/>
</dbReference>
<protein>
    <submittedName>
        <fullName evidence="2">Protein-disulfide isomerase</fullName>
    </submittedName>
</protein>